<sequence>MVRFSYDARFSENEYDLWALGEYLDRLEAQLVTLRTSDEARTFAELSAEGLLDDEESRTIAWQGLEERADRVYPRLLRGPFLVALWGCYEATILNVAESIATERKLSLQHRDIRGESAVARARKYFVDYLDIALDKDPIREMRINDLYVLRNALAHANGLVSANSDDGKRRIEAIVGRNPTIELNGGFIVPSAEYLRSAFDDVDSSARDLVQRVRGGPAFRYEEGT</sequence>
<name>A0A3D4VDC4_9BACT</name>
<dbReference type="Proteomes" id="UP000264071">
    <property type="component" value="Unassembled WGS sequence"/>
</dbReference>
<dbReference type="AlphaFoldDB" id="A0A3D4VDC4"/>
<evidence type="ECO:0000313" key="1">
    <source>
        <dbReference type="EMBL" id="HCT59136.1"/>
    </source>
</evidence>
<dbReference type="EMBL" id="DPIY01000012">
    <property type="protein sequence ID" value="HCT59136.1"/>
    <property type="molecule type" value="Genomic_DNA"/>
</dbReference>
<organism evidence="1 2">
    <name type="scientific">Gemmatimonas aurantiaca</name>
    <dbReference type="NCBI Taxonomy" id="173480"/>
    <lineage>
        <taxon>Bacteria</taxon>
        <taxon>Pseudomonadati</taxon>
        <taxon>Gemmatimonadota</taxon>
        <taxon>Gemmatimonadia</taxon>
        <taxon>Gemmatimonadales</taxon>
        <taxon>Gemmatimonadaceae</taxon>
        <taxon>Gemmatimonas</taxon>
    </lineage>
</organism>
<comment type="caution">
    <text evidence="1">The sequence shown here is derived from an EMBL/GenBank/DDBJ whole genome shotgun (WGS) entry which is preliminary data.</text>
</comment>
<evidence type="ECO:0008006" key="3">
    <source>
        <dbReference type="Google" id="ProtNLM"/>
    </source>
</evidence>
<protein>
    <recommendedName>
        <fullName evidence="3">MAE-28990/MAE-18760-like HEPN domain-containing protein</fullName>
    </recommendedName>
</protein>
<gene>
    <name evidence="1" type="ORF">DGD08_18190</name>
</gene>
<proteinExistence type="predicted"/>
<accession>A0A3D4VDC4</accession>
<reference evidence="1 2" key="1">
    <citation type="journal article" date="2018" name="Nat. Biotechnol.">
        <title>A standardized bacterial taxonomy based on genome phylogeny substantially revises the tree of life.</title>
        <authorList>
            <person name="Parks D.H."/>
            <person name="Chuvochina M."/>
            <person name="Waite D.W."/>
            <person name="Rinke C."/>
            <person name="Skarshewski A."/>
            <person name="Chaumeil P.A."/>
            <person name="Hugenholtz P."/>
        </authorList>
    </citation>
    <scope>NUCLEOTIDE SEQUENCE [LARGE SCALE GENOMIC DNA]</scope>
    <source>
        <strain evidence="1">UBA8844</strain>
    </source>
</reference>
<evidence type="ECO:0000313" key="2">
    <source>
        <dbReference type="Proteomes" id="UP000264071"/>
    </source>
</evidence>